<dbReference type="Gene3D" id="3.40.50.720">
    <property type="entry name" value="NAD(P)-binding Rossmann-like Domain"/>
    <property type="match status" value="1"/>
</dbReference>
<dbReference type="Pfam" id="PF01370">
    <property type="entry name" value="Epimerase"/>
    <property type="match status" value="1"/>
</dbReference>
<proteinExistence type="predicted"/>
<dbReference type="OrthoDB" id="8205493at2"/>
<dbReference type="AlphaFoldDB" id="A0A239AJM3"/>
<dbReference type="InterPro" id="IPR036291">
    <property type="entry name" value="NAD(P)-bd_dom_sf"/>
</dbReference>
<accession>A0A239AJM3</accession>
<dbReference type="InterPro" id="IPR001509">
    <property type="entry name" value="Epimerase_deHydtase"/>
</dbReference>
<dbReference type="SUPFAM" id="SSF51735">
    <property type="entry name" value="NAD(P)-binding Rossmann-fold domains"/>
    <property type="match status" value="1"/>
</dbReference>
<evidence type="ECO:0000313" key="2">
    <source>
        <dbReference type="EMBL" id="SNR95749.1"/>
    </source>
</evidence>
<protein>
    <submittedName>
        <fullName evidence="2">Nucleoside-diphosphate-sugar epimerase</fullName>
    </submittedName>
</protein>
<dbReference type="EMBL" id="FZOO01000001">
    <property type="protein sequence ID" value="SNR95749.1"/>
    <property type="molecule type" value="Genomic_DNA"/>
</dbReference>
<dbReference type="RefSeq" id="WP_089303621.1">
    <property type="nucleotide sequence ID" value="NZ_FZOO01000001.1"/>
</dbReference>
<gene>
    <name evidence="2" type="ORF">SAMN06893096_10149</name>
</gene>
<dbReference type="Proteomes" id="UP000198373">
    <property type="component" value="Unassembled WGS sequence"/>
</dbReference>
<reference evidence="3" key="1">
    <citation type="submission" date="2017-06" db="EMBL/GenBank/DDBJ databases">
        <authorList>
            <person name="Varghese N."/>
            <person name="Submissions S."/>
        </authorList>
    </citation>
    <scope>NUCLEOTIDE SEQUENCE [LARGE SCALE GENOMIC DNA]</scope>
    <source>
        <strain evidence="3">DSM 46839</strain>
    </source>
</reference>
<evidence type="ECO:0000313" key="3">
    <source>
        <dbReference type="Proteomes" id="UP000198373"/>
    </source>
</evidence>
<keyword evidence="3" id="KW-1185">Reference proteome</keyword>
<name>A0A239AJM3_9ACTN</name>
<evidence type="ECO:0000259" key="1">
    <source>
        <dbReference type="Pfam" id="PF01370"/>
    </source>
</evidence>
<feature type="domain" description="NAD-dependent epimerase/dehydratase" evidence="1">
    <location>
        <begin position="8"/>
        <end position="208"/>
    </location>
</feature>
<sequence length="309" mass="32494">MALHVIVGKGPVGTATADLLAHRGHHVRVLSRSGGTSTDAVEHRQVDAADADALAAAAGGADVVYNAVNPPYHRWATDWPPVAAALLTAAERTGAVLVTMGNLYGYGAPAGPMGPETPLAATDVKGRVRAAMWRDALAAHEAGRVRVTEARAADFVGPQVPAAQSHLVRQLDTLHRGRRAWVVGDPDVPRSWAYLPDVAATLVTLGADERALGRAWHVPSAPPRSQRRALTDLAAALGAPPPRVRGIPWPVLRGLGLAAPRMREIVDVRHQFDRPYVTDASATTAIFGLRATPWDEVVAATARAVPAAA</sequence>
<organism evidence="2 3">
    <name type="scientific">Geodermatophilus pulveris</name>
    <dbReference type="NCBI Taxonomy" id="1564159"/>
    <lineage>
        <taxon>Bacteria</taxon>
        <taxon>Bacillati</taxon>
        <taxon>Actinomycetota</taxon>
        <taxon>Actinomycetes</taxon>
        <taxon>Geodermatophilales</taxon>
        <taxon>Geodermatophilaceae</taxon>
        <taxon>Geodermatophilus</taxon>
    </lineage>
</organism>